<dbReference type="OrthoDB" id="881810at2"/>
<evidence type="ECO:0000313" key="2">
    <source>
        <dbReference type="Proteomes" id="UP000054223"/>
    </source>
</evidence>
<dbReference type="RefSeq" id="WP_059067989.1">
    <property type="nucleotide sequence ID" value="NZ_LNAL01000003.1"/>
</dbReference>
<reference evidence="1 2" key="1">
    <citation type="submission" date="2015-11" db="EMBL/GenBank/DDBJ databases">
        <title>Solirubrum puertoriconensis gen. nov. an environmental bacteria isolated in Puerto Rico.</title>
        <authorList>
            <person name="Cuebas-Irizarry M.F."/>
            <person name="Montalvo-Rodriguez R."/>
        </authorList>
    </citation>
    <scope>NUCLEOTIDE SEQUENCE [LARGE SCALE GENOMIC DNA]</scope>
    <source>
        <strain evidence="1 2">MC1A</strain>
    </source>
</reference>
<name>A0A9X0HPC6_SOLP1</name>
<keyword evidence="2" id="KW-1185">Reference proteome</keyword>
<evidence type="ECO:0000313" key="1">
    <source>
        <dbReference type="EMBL" id="KUG09723.1"/>
    </source>
</evidence>
<dbReference type="EMBL" id="LNAL01000003">
    <property type="protein sequence ID" value="KUG09723.1"/>
    <property type="molecule type" value="Genomic_DNA"/>
</dbReference>
<sequence length="146" mass="16253">MRIEELIPQSGDSVLNSYRYLQGQLCIELDVPELEQAILIQVETDQISVNNLALTHNEVSGTCYVALIDLSIVLAIENGIYRPNPHFGNMMQEVRRHYHLAYGQRQSEAKMLLTLRGSSTLLSCLIADAAAVTVRMMGSKPGPDEH</sequence>
<protein>
    <submittedName>
        <fullName evidence="1">Uncharacterized protein</fullName>
    </submittedName>
</protein>
<organism evidence="1 2">
    <name type="scientific">Solirubrum puertoriconensis</name>
    <dbReference type="NCBI Taxonomy" id="1751427"/>
    <lineage>
        <taxon>Bacteria</taxon>
        <taxon>Pseudomonadati</taxon>
        <taxon>Bacteroidota</taxon>
        <taxon>Cytophagia</taxon>
        <taxon>Cytophagales</taxon>
    </lineage>
</organism>
<accession>A0A9X0HPC6</accession>
<dbReference type="Proteomes" id="UP000054223">
    <property type="component" value="Unassembled WGS sequence"/>
</dbReference>
<gene>
    <name evidence="1" type="ORF">ASU33_18745</name>
</gene>
<proteinExistence type="predicted"/>
<comment type="caution">
    <text evidence="1">The sequence shown here is derived from an EMBL/GenBank/DDBJ whole genome shotgun (WGS) entry which is preliminary data.</text>
</comment>
<dbReference type="AlphaFoldDB" id="A0A9X0HPC6"/>